<name>A0A6M3KVB3_9ZZZZ</name>
<dbReference type="AlphaFoldDB" id="A0A6M3KVB3"/>
<dbReference type="EMBL" id="MT142189">
    <property type="protein sequence ID" value="QJA75862.1"/>
    <property type="molecule type" value="Genomic_DNA"/>
</dbReference>
<protein>
    <submittedName>
        <fullName evidence="2">Uncharacterized protein</fullName>
    </submittedName>
</protein>
<dbReference type="EMBL" id="MT142562">
    <property type="protein sequence ID" value="QJA85238.1"/>
    <property type="molecule type" value="Genomic_DNA"/>
</dbReference>
<organism evidence="2">
    <name type="scientific">viral metagenome</name>
    <dbReference type="NCBI Taxonomy" id="1070528"/>
    <lineage>
        <taxon>unclassified sequences</taxon>
        <taxon>metagenomes</taxon>
        <taxon>organismal metagenomes</taxon>
    </lineage>
</organism>
<gene>
    <name evidence="1" type="ORF">MM415A01668_0011</name>
    <name evidence="2" type="ORF">MM415B02248_0018</name>
</gene>
<evidence type="ECO:0000313" key="1">
    <source>
        <dbReference type="EMBL" id="QJA75862.1"/>
    </source>
</evidence>
<evidence type="ECO:0000313" key="2">
    <source>
        <dbReference type="EMBL" id="QJA85238.1"/>
    </source>
</evidence>
<proteinExistence type="predicted"/>
<accession>A0A6M3KVB3</accession>
<sequence>MKKLILLTVLICCFVRCGQESNPIRSNYFDEGKPIDPELRRQSAAGTYMCLNCNWIGLAKLEGDNKESYVCPKCGKLYTIELHIVGELSIIIIIPEQEPIP</sequence>
<reference evidence="2" key="1">
    <citation type="submission" date="2020-03" db="EMBL/GenBank/DDBJ databases">
        <title>The deep terrestrial virosphere.</title>
        <authorList>
            <person name="Holmfeldt K."/>
            <person name="Nilsson E."/>
            <person name="Simone D."/>
            <person name="Lopez-Fernandez M."/>
            <person name="Wu X."/>
            <person name="de Brujin I."/>
            <person name="Lundin D."/>
            <person name="Andersson A."/>
            <person name="Bertilsson S."/>
            <person name="Dopson M."/>
        </authorList>
    </citation>
    <scope>NUCLEOTIDE SEQUENCE</scope>
    <source>
        <strain evidence="1">MM415A01668</strain>
        <strain evidence="2">MM415B02248</strain>
    </source>
</reference>